<dbReference type="Proteomes" id="UP000318946">
    <property type="component" value="Chromosome"/>
</dbReference>
<dbReference type="EMBL" id="AP019735">
    <property type="protein sequence ID" value="BBL02886.1"/>
    <property type="molecule type" value="Genomic_DNA"/>
</dbReference>
<name>A0A4Y1WRV7_9BACT</name>
<reference evidence="3" key="1">
    <citation type="submission" date="2019-06" db="EMBL/GenBank/DDBJ databases">
        <title>Alistipes onderdonkii subsp. vulgaris subsp. nov., Alistipes dispar sp. nov. and Alistipes communis sp. nov., isolated from human faeces, and creation of Alistipes onderdonkii subsp. onderdonkii subsp. nov.</title>
        <authorList>
            <person name="Sakamoto M."/>
            <person name="Ikeyama N."/>
            <person name="Ogata Y."/>
            <person name="Suda W."/>
            <person name="Iino T."/>
            <person name="Hattori M."/>
            <person name="Ohkuma M."/>
        </authorList>
    </citation>
    <scope>NUCLEOTIDE SEQUENCE [LARGE SCALE GENOMIC DNA]</scope>
    <source>
        <strain evidence="3">5CBH24</strain>
    </source>
</reference>
<gene>
    <name evidence="2" type="ORF">A5CBH24_01990</name>
</gene>
<protein>
    <submittedName>
        <fullName evidence="2">Uncharacterized protein</fullName>
    </submittedName>
</protein>
<feature type="region of interest" description="Disordered" evidence="1">
    <location>
        <begin position="49"/>
        <end position="113"/>
    </location>
</feature>
<feature type="compositionally biased region" description="Polar residues" evidence="1">
    <location>
        <begin position="49"/>
        <end position="62"/>
    </location>
</feature>
<evidence type="ECO:0000256" key="1">
    <source>
        <dbReference type="SAM" id="MobiDB-lite"/>
    </source>
</evidence>
<evidence type="ECO:0000313" key="2">
    <source>
        <dbReference type="EMBL" id="BBL02886.1"/>
    </source>
</evidence>
<accession>A0A4Y1WRV7</accession>
<proteinExistence type="predicted"/>
<dbReference type="AlphaFoldDB" id="A0A4Y1WRV7"/>
<organism evidence="2 3">
    <name type="scientific">Alistipes communis</name>
    <dbReference type="NCBI Taxonomy" id="2585118"/>
    <lineage>
        <taxon>Bacteria</taxon>
        <taxon>Pseudomonadati</taxon>
        <taxon>Bacteroidota</taxon>
        <taxon>Bacteroidia</taxon>
        <taxon>Bacteroidales</taxon>
        <taxon>Rikenellaceae</taxon>
        <taxon>Alistipes</taxon>
    </lineage>
</organism>
<keyword evidence="3" id="KW-1185">Reference proteome</keyword>
<evidence type="ECO:0000313" key="3">
    <source>
        <dbReference type="Proteomes" id="UP000318946"/>
    </source>
</evidence>
<sequence length="113" mass="12258">MDPIIFIRIIGENPFSAYIPSPDGGIFLSDRILRSLRSFVIDSYEKLSTTPPFRTSASTLSLPTPPARIADNNEKSGSVALPPLRSDRNRITPSGEPASRSAPPPRAPAGRDR</sequence>
<dbReference type="KEGG" id="acou:A5CBH24_01990"/>